<sequence>MDLLQDPERQAPTPSEAGEFVREYDKFIKLPTSPDADDSSDALDKIIKILSKWHNIHHIKYGVSLDEAALAGRRAGAAVFLNGLSLGYGFILVSLVETLNMLGQDCWLQAKECEQDADEKEDYDQYGVISWYYAMKLDNNFYRGMQEELVNHINALRKMQTAKPGKKLLQRTVAEVSSRARVDKKDESESQEQESTKKCNEVGADMDEVTAQLLGEAATSPIEIEKPRIQGPTIATGVVTARLGLQFASRESFFGRRVRCEDPSSTSFNFHFFSIGNTDIFSPSHLFTLLFVHLLLRLHPHIYSLHAISRLEDPNQAAMPPQTRTTSIEKDFRLSPEALANQVRHFDRLGKFQELKRLARDNEIECQIWDAELKKEMVPARADFEAWINEFPSQFARFYGQCFEHGFEGSRIWNLGQWNSSARPGKAARDGGYIEQAIYVSERSTASSGK</sequence>
<organism evidence="2 3">
    <name type="scientific">Cudoniella acicularis</name>
    <dbReference type="NCBI Taxonomy" id="354080"/>
    <lineage>
        <taxon>Eukaryota</taxon>
        <taxon>Fungi</taxon>
        <taxon>Dikarya</taxon>
        <taxon>Ascomycota</taxon>
        <taxon>Pezizomycotina</taxon>
        <taxon>Leotiomycetes</taxon>
        <taxon>Helotiales</taxon>
        <taxon>Tricladiaceae</taxon>
        <taxon>Cudoniella</taxon>
    </lineage>
</organism>
<proteinExistence type="predicted"/>
<evidence type="ECO:0000313" key="3">
    <source>
        <dbReference type="Proteomes" id="UP000566819"/>
    </source>
</evidence>
<protein>
    <submittedName>
        <fullName evidence="2">Uncharacterized protein</fullName>
    </submittedName>
</protein>
<feature type="region of interest" description="Disordered" evidence="1">
    <location>
        <begin position="179"/>
        <end position="198"/>
    </location>
</feature>
<keyword evidence="3" id="KW-1185">Reference proteome</keyword>
<dbReference type="EMBL" id="JAAMPI010002268">
    <property type="protein sequence ID" value="KAF4616185.1"/>
    <property type="molecule type" value="Genomic_DNA"/>
</dbReference>
<gene>
    <name evidence="2" type="ORF">G7Y89_g15222</name>
</gene>
<accession>A0A8H4VQ25</accession>
<reference evidence="2 3" key="1">
    <citation type="submission" date="2020-03" db="EMBL/GenBank/DDBJ databases">
        <title>Draft Genome Sequence of Cudoniella acicularis.</title>
        <authorList>
            <person name="Buettner E."/>
            <person name="Kellner H."/>
        </authorList>
    </citation>
    <scope>NUCLEOTIDE SEQUENCE [LARGE SCALE GENOMIC DNA]</scope>
    <source>
        <strain evidence="2 3">DSM 108380</strain>
    </source>
</reference>
<name>A0A8H4VQ25_9HELO</name>
<evidence type="ECO:0000256" key="1">
    <source>
        <dbReference type="SAM" id="MobiDB-lite"/>
    </source>
</evidence>
<evidence type="ECO:0000313" key="2">
    <source>
        <dbReference type="EMBL" id="KAF4616185.1"/>
    </source>
</evidence>
<dbReference type="AlphaFoldDB" id="A0A8H4VQ25"/>
<comment type="caution">
    <text evidence="2">The sequence shown here is derived from an EMBL/GenBank/DDBJ whole genome shotgun (WGS) entry which is preliminary data.</text>
</comment>
<dbReference type="Proteomes" id="UP000566819">
    <property type="component" value="Unassembled WGS sequence"/>
</dbReference>